<sequence length="260" mass="29425">MSFNDSGSEYSYYSSSSAGYAQRDVDGSTPRYASSIQSYAASSSASQASGHSSGSGSQSYYTRRPVTGFSYDEYRMPQTYSDTPPPSTHTALSTFHRGVLQQHTAPLPSRRMLHCEFQPWTGCQQQFRLDDVGAWIRHAEDEHLQRMFPAECVCWFCDDIIFSTQRCSDAGLNFTQRMEHIADHIMDGDHFEQRRPDFYYLDHVYQVGKISRQAFELAREASEGPRTSGVLHPAGWRPPSHEAAIVVTGGGRRRPRERRS</sequence>
<name>A0A4U6XU20_9PEZI</name>
<evidence type="ECO:0000313" key="2">
    <source>
        <dbReference type="EMBL" id="TKW59398.1"/>
    </source>
</evidence>
<proteinExistence type="predicted"/>
<dbReference type="STRING" id="1306861.A0A4U6XU20"/>
<reference evidence="2 3" key="1">
    <citation type="journal article" date="2019" name="PLoS ONE">
        <title>Comparative genome analysis indicates high evolutionary potential of pathogenicity genes in Colletotrichum tanaceti.</title>
        <authorList>
            <person name="Lelwala R.V."/>
            <person name="Korhonen P.K."/>
            <person name="Young N.D."/>
            <person name="Scott J.B."/>
            <person name="Ades P.A."/>
            <person name="Gasser R.B."/>
            <person name="Taylor P.W.J."/>
        </authorList>
    </citation>
    <scope>NUCLEOTIDE SEQUENCE [LARGE SCALE GENOMIC DNA]</scope>
    <source>
        <strain evidence="2">BRIP57314</strain>
    </source>
</reference>
<dbReference type="AlphaFoldDB" id="A0A4U6XU20"/>
<protein>
    <submittedName>
        <fullName evidence="2">Uncharacterized protein</fullName>
    </submittedName>
</protein>
<accession>A0A4U6XU20</accession>
<keyword evidence="3" id="KW-1185">Reference proteome</keyword>
<feature type="region of interest" description="Disordered" evidence="1">
    <location>
        <begin position="1"/>
        <end position="61"/>
    </location>
</feature>
<gene>
    <name evidence="2" type="ORF">CTA1_10277</name>
</gene>
<dbReference type="Proteomes" id="UP000310108">
    <property type="component" value="Unassembled WGS sequence"/>
</dbReference>
<feature type="compositionally biased region" description="Low complexity" evidence="1">
    <location>
        <begin position="32"/>
        <end position="60"/>
    </location>
</feature>
<comment type="caution">
    <text evidence="2">The sequence shown here is derived from an EMBL/GenBank/DDBJ whole genome shotgun (WGS) entry which is preliminary data.</text>
</comment>
<evidence type="ECO:0000256" key="1">
    <source>
        <dbReference type="SAM" id="MobiDB-lite"/>
    </source>
</evidence>
<organism evidence="2 3">
    <name type="scientific">Colletotrichum tanaceti</name>
    <dbReference type="NCBI Taxonomy" id="1306861"/>
    <lineage>
        <taxon>Eukaryota</taxon>
        <taxon>Fungi</taxon>
        <taxon>Dikarya</taxon>
        <taxon>Ascomycota</taxon>
        <taxon>Pezizomycotina</taxon>
        <taxon>Sordariomycetes</taxon>
        <taxon>Hypocreomycetidae</taxon>
        <taxon>Glomerellales</taxon>
        <taxon>Glomerellaceae</taxon>
        <taxon>Colletotrichum</taxon>
        <taxon>Colletotrichum destructivum species complex</taxon>
    </lineage>
</organism>
<dbReference type="EMBL" id="PJEX01000010">
    <property type="protein sequence ID" value="TKW59398.1"/>
    <property type="molecule type" value="Genomic_DNA"/>
</dbReference>
<dbReference type="OrthoDB" id="409136at2759"/>
<feature type="compositionally biased region" description="Low complexity" evidence="1">
    <location>
        <begin position="1"/>
        <end position="21"/>
    </location>
</feature>
<evidence type="ECO:0000313" key="3">
    <source>
        <dbReference type="Proteomes" id="UP000310108"/>
    </source>
</evidence>